<dbReference type="GO" id="GO:0003887">
    <property type="term" value="F:DNA-directed DNA polymerase activity"/>
    <property type="evidence" value="ECO:0007669"/>
    <property type="project" value="UniProtKB-KW"/>
</dbReference>
<evidence type="ECO:0000256" key="1">
    <source>
        <dbReference type="ARBA" id="ARBA00012417"/>
    </source>
</evidence>
<evidence type="ECO:0000256" key="2">
    <source>
        <dbReference type="ARBA" id="ARBA00014363"/>
    </source>
</evidence>
<evidence type="ECO:0000313" key="10">
    <source>
        <dbReference type="Proteomes" id="UP000187550"/>
    </source>
</evidence>
<dbReference type="InterPro" id="IPR004622">
    <property type="entry name" value="DNA_pol_HolB"/>
</dbReference>
<name>A0A1U7PQZ6_9BACI</name>
<evidence type="ECO:0000259" key="8">
    <source>
        <dbReference type="Pfam" id="PF09115"/>
    </source>
</evidence>
<dbReference type="OrthoDB" id="9810148at2"/>
<dbReference type="GO" id="GO:0003677">
    <property type="term" value="F:DNA binding"/>
    <property type="evidence" value="ECO:0007669"/>
    <property type="project" value="InterPro"/>
</dbReference>
<keyword evidence="6" id="KW-0239">DNA-directed DNA polymerase</keyword>
<dbReference type="STRING" id="550447.SAMN05428946_3034"/>
<dbReference type="AlphaFoldDB" id="A0A1U7PQZ6"/>
<evidence type="ECO:0000256" key="7">
    <source>
        <dbReference type="ARBA" id="ARBA00049244"/>
    </source>
</evidence>
<dbReference type="Gene3D" id="1.20.272.10">
    <property type="match status" value="1"/>
</dbReference>
<evidence type="ECO:0000256" key="5">
    <source>
        <dbReference type="ARBA" id="ARBA00022705"/>
    </source>
</evidence>
<dbReference type="InterPro" id="IPR050238">
    <property type="entry name" value="DNA_Rep/Repair_Clamp_Loader"/>
</dbReference>
<dbReference type="EC" id="2.7.7.7" evidence="1"/>
<dbReference type="PANTHER" id="PTHR11669">
    <property type="entry name" value="REPLICATION FACTOR C / DNA POLYMERASE III GAMMA-TAU SUBUNIT"/>
    <property type="match status" value="1"/>
</dbReference>
<evidence type="ECO:0000256" key="6">
    <source>
        <dbReference type="ARBA" id="ARBA00022932"/>
    </source>
</evidence>
<reference evidence="10" key="1">
    <citation type="submission" date="2017-01" db="EMBL/GenBank/DDBJ databases">
        <authorList>
            <person name="Varghese N."/>
            <person name="Submissions S."/>
        </authorList>
    </citation>
    <scope>NUCLEOTIDE SEQUENCE [LARGE SCALE GENOMIC DNA]</scope>
    <source>
        <strain evidence="10">MNA4</strain>
    </source>
</reference>
<evidence type="ECO:0000313" key="9">
    <source>
        <dbReference type="EMBL" id="SIT93420.1"/>
    </source>
</evidence>
<dbReference type="PANTHER" id="PTHR11669:SF8">
    <property type="entry name" value="DNA POLYMERASE III SUBUNIT DELTA"/>
    <property type="match status" value="1"/>
</dbReference>
<protein>
    <recommendedName>
        <fullName evidence="2">DNA polymerase III subunit delta'</fullName>
        <ecNumber evidence="1">2.7.7.7</ecNumber>
    </recommendedName>
</protein>
<comment type="catalytic activity">
    <reaction evidence="7">
        <text>DNA(n) + a 2'-deoxyribonucleoside 5'-triphosphate = DNA(n+1) + diphosphate</text>
        <dbReference type="Rhea" id="RHEA:22508"/>
        <dbReference type="Rhea" id="RHEA-COMP:17339"/>
        <dbReference type="Rhea" id="RHEA-COMP:17340"/>
        <dbReference type="ChEBI" id="CHEBI:33019"/>
        <dbReference type="ChEBI" id="CHEBI:61560"/>
        <dbReference type="ChEBI" id="CHEBI:173112"/>
        <dbReference type="EC" id="2.7.7.7"/>
    </reaction>
</comment>
<keyword evidence="3" id="KW-0808">Transferase</keyword>
<dbReference type="InterPro" id="IPR027417">
    <property type="entry name" value="P-loop_NTPase"/>
</dbReference>
<dbReference type="Proteomes" id="UP000187550">
    <property type="component" value="Unassembled WGS sequence"/>
</dbReference>
<dbReference type="EMBL" id="FTPL01000006">
    <property type="protein sequence ID" value="SIT93420.1"/>
    <property type="molecule type" value="Genomic_DNA"/>
</dbReference>
<keyword evidence="5" id="KW-0235">DNA replication</keyword>
<sequence length="334" mass="36804">MNMGYPVMETQKIAVDGFRAAFASNRVAHAYLIEGIKGSGKEAIAGFFTQLLLCHHPEEAVPCGQCRNCRRIREGNHPNVSNIHPDGQDIKKGQIAGLIYQLNKTGLEDGRQIYIIHEAERMNTAAANTLLKFLEEPEGEVTALLLTDTGSAILPTIRSRCLDVLLQPPPREQIIEELVAKHGLTRSMASTATMVTAGPEEALELAGGEQFGQARKTVLKLVEASEKNIQEALLFVQTDWGPVFKEKEEAELGLDLLLFAYRDIAAVKAGLGNALAYPDQQELWQQLALRMTYGRLSSVLGAILGAKRNLHSNMNRTLLMEQLVLNMQEVKHAL</sequence>
<keyword evidence="4" id="KW-0548">Nucleotidyltransferase</keyword>
<dbReference type="Pfam" id="PF09115">
    <property type="entry name" value="DNApol3-delta_C"/>
    <property type="match status" value="1"/>
</dbReference>
<dbReference type="Pfam" id="PF13177">
    <property type="entry name" value="DNA_pol3_delta2"/>
    <property type="match status" value="1"/>
</dbReference>
<evidence type="ECO:0000256" key="3">
    <source>
        <dbReference type="ARBA" id="ARBA00022679"/>
    </source>
</evidence>
<dbReference type="Gene3D" id="3.40.50.300">
    <property type="entry name" value="P-loop containing nucleotide triphosphate hydrolases"/>
    <property type="match status" value="1"/>
</dbReference>
<evidence type="ECO:0000256" key="4">
    <source>
        <dbReference type="ARBA" id="ARBA00022695"/>
    </source>
</evidence>
<accession>A0A1U7PQZ6</accession>
<dbReference type="GO" id="GO:0008408">
    <property type="term" value="F:3'-5' exonuclease activity"/>
    <property type="evidence" value="ECO:0007669"/>
    <property type="project" value="InterPro"/>
</dbReference>
<feature type="domain" description="DNA polymerase III delta subunit C-terminal" evidence="8">
    <location>
        <begin position="242"/>
        <end position="328"/>
    </location>
</feature>
<proteinExistence type="predicted"/>
<keyword evidence="10" id="KW-1185">Reference proteome</keyword>
<gene>
    <name evidence="9" type="ORF">SAMN05428946_3034</name>
</gene>
<organism evidence="9 10">
    <name type="scientific">Edaphobacillus lindanitolerans</name>
    <dbReference type="NCBI Taxonomy" id="550447"/>
    <lineage>
        <taxon>Bacteria</taxon>
        <taxon>Bacillati</taxon>
        <taxon>Bacillota</taxon>
        <taxon>Bacilli</taxon>
        <taxon>Bacillales</taxon>
        <taxon>Bacillaceae</taxon>
        <taxon>Edaphobacillus</taxon>
    </lineage>
</organism>
<dbReference type="InterPro" id="IPR015199">
    <property type="entry name" value="DNA_pol_III_delta_C"/>
</dbReference>
<dbReference type="GO" id="GO:0009360">
    <property type="term" value="C:DNA polymerase III complex"/>
    <property type="evidence" value="ECO:0007669"/>
    <property type="project" value="InterPro"/>
</dbReference>
<dbReference type="SUPFAM" id="SSF52540">
    <property type="entry name" value="P-loop containing nucleoside triphosphate hydrolases"/>
    <property type="match status" value="1"/>
</dbReference>
<dbReference type="NCBIfam" id="TIGR00678">
    <property type="entry name" value="holB"/>
    <property type="match status" value="1"/>
</dbReference>
<dbReference type="GO" id="GO:0006261">
    <property type="term" value="P:DNA-templated DNA replication"/>
    <property type="evidence" value="ECO:0007669"/>
    <property type="project" value="TreeGrafter"/>
</dbReference>
<dbReference type="FunFam" id="3.40.50.300:FF:001255">
    <property type="entry name" value="DNA polymerase III subunit delta"/>
    <property type="match status" value="1"/>
</dbReference>